<proteinExistence type="predicted"/>
<keyword evidence="2" id="KW-1185">Reference proteome</keyword>
<dbReference type="EMBL" id="JYDQ01002191">
    <property type="protein sequence ID" value="KRY04121.1"/>
    <property type="molecule type" value="Genomic_DNA"/>
</dbReference>
<accession>A0A0V0YUW3</accession>
<sequence length="65" mass="7406">MAPAGCHTHRHASHDSYYKNMINLIHHIYHSSHPFGHITSHSIPCKNKTLFIESDPTKVGETDTR</sequence>
<reference evidence="1 2" key="1">
    <citation type="submission" date="2015-01" db="EMBL/GenBank/DDBJ databases">
        <title>Evolution of Trichinella species and genotypes.</title>
        <authorList>
            <person name="Korhonen P.K."/>
            <person name="Edoardo P."/>
            <person name="Giuseppe L.R."/>
            <person name="Gasser R.B."/>
        </authorList>
    </citation>
    <scope>NUCLEOTIDE SEQUENCE [LARGE SCALE GENOMIC DNA]</scope>
    <source>
        <strain evidence="1">ISS2496</strain>
    </source>
</reference>
<protein>
    <submittedName>
        <fullName evidence="1">Uncharacterized protein</fullName>
    </submittedName>
</protein>
<evidence type="ECO:0000313" key="1">
    <source>
        <dbReference type="EMBL" id="KRY04121.1"/>
    </source>
</evidence>
<name>A0A0V0YUW3_9BILA</name>
<dbReference type="Proteomes" id="UP000054783">
    <property type="component" value="Unassembled WGS sequence"/>
</dbReference>
<gene>
    <name evidence="1" type="ORF">T12_4457</name>
</gene>
<dbReference type="AlphaFoldDB" id="A0A0V0YUW3"/>
<organism evidence="1 2">
    <name type="scientific">Trichinella patagoniensis</name>
    <dbReference type="NCBI Taxonomy" id="990121"/>
    <lineage>
        <taxon>Eukaryota</taxon>
        <taxon>Metazoa</taxon>
        <taxon>Ecdysozoa</taxon>
        <taxon>Nematoda</taxon>
        <taxon>Enoplea</taxon>
        <taxon>Dorylaimia</taxon>
        <taxon>Trichinellida</taxon>
        <taxon>Trichinellidae</taxon>
        <taxon>Trichinella</taxon>
    </lineage>
</organism>
<comment type="caution">
    <text evidence="1">The sequence shown here is derived from an EMBL/GenBank/DDBJ whole genome shotgun (WGS) entry which is preliminary data.</text>
</comment>
<evidence type="ECO:0000313" key="2">
    <source>
        <dbReference type="Proteomes" id="UP000054783"/>
    </source>
</evidence>